<dbReference type="Pfam" id="PF08857">
    <property type="entry name" value="ParBc_2"/>
    <property type="match status" value="1"/>
</dbReference>
<reference evidence="3" key="1">
    <citation type="submission" date="2017-02" db="EMBL/GenBank/DDBJ databases">
        <title>Complete genome sequence of Cupriavidus necator strain NH9, a 3-chlorobenzoate degrader.</title>
        <authorList>
            <person name="Moriuchi R."/>
            <person name="Dohra H."/>
            <person name="Ogawa N."/>
        </authorList>
    </citation>
    <scope>NUCLEOTIDE SEQUENCE [LARGE SCALE GENOMIC DNA]</scope>
    <source>
        <strain evidence="3">NH9</strain>
    </source>
</reference>
<dbReference type="SUPFAM" id="SSF110849">
    <property type="entry name" value="ParB/Sulfiredoxin"/>
    <property type="match status" value="1"/>
</dbReference>
<dbReference type="InterPro" id="IPR036086">
    <property type="entry name" value="ParB/Sulfiredoxin_sf"/>
</dbReference>
<dbReference type="InterPro" id="IPR014956">
    <property type="entry name" value="ParBc_2"/>
</dbReference>
<dbReference type="AlphaFoldDB" id="A0A1U9V335"/>
<gene>
    <name evidence="2" type="ORF">BJN34_34030</name>
</gene>
<protein>
    <recommendedName>
        <fullName evidence="4">Chromosome partitioning protein ParB</fullName>
    </recommendedName>
</protein>
<evidence type="ECO:0000313" key="3">
    <source>
        <dbReference type="Proteomes" id="UP000189627"/>
    </source>
</evidence>
<dbReference type="Gene3D" id="1.10.8.10">
    <property type="entry name" value="DNA helicase RuvA subunit, C-terminal domain"/>
    <property type="match status" value="1"/>
</dbReference>
<feature type="region of interest" description="Disordered" evidence="1">
    <location>
        <begin position="1"/>
        <end position="22"/>
    </location>
</feature>
<dbReference type="KEGG" id="cuh:BJN34_34030"/>
<proteinExistence type="predicted"/>
<name>A0A1U9V335_CUPNE</name>
<dbReference type="PIRSF" id="PIRSF029669">
    <property type="entry name" value="UCP029669"/>
    <property type="match status" value="1"/>
</dbReference>
<sequence length="225" mass="25913">MPSTQARPRAAHSGMRRAPRKLAPESKLMVPLDALHPTQITVGGYHVAQKVHVTRRVPPEYRAAFLDRHRVHVVIGPEQTLYVVDHHHWVRAWHDLGLTHVPAIVRADLSDMDVPAFWRHMVANHMVHPYDEQGRRRPLTELPNAIHDMRDDPYRSLEAFVQLAGGYRKVKTAYMDFRWADFFRRHVPGPFDTSHHFAFALARAFRLAHSAQARDLPGYIGALRC</sequence>
<dbReference type="EMBL" id="CP017758">
    <property type="protein sequence ID" value="AQV98901.1"/>
    <property type="molecule type" value="Genomic_DNA"/>
</dbReference>
<dbReference type="Gene3D" id="3.90.1530.10">
    <property type="entry name" value="Conserved hypothetical protein from pyrococcus furiosus pfu- 392566-001, ParB domain"/>
    <property type="match status" value="1"/>
</dbReference>
<evidence type="ECO:0008006" key="4">
    <source>
        <dbReference type="Google" id="ProtNLM"/>
    </source>
</evidence>
<organism evidence="2 3">
    <name type="scientific">Cupriavidus necator</name>
    <name type="common">Alcaligenes eutrophus</name>
    <name type="synonym">Ralstonia eutropha</name>
    <dbReference type="NCBI Taxonomy" id="106590"/>
    <lineage>
        <taxon>Bacteria</taxon>
        <taxon>Pseudomonadati</taxon>
        <taxon>Pseudomonadota</taxon>
        <taxon>Betaproteobacteria</taxon>
        <taxon>Burkholderiales</taxon>
        <taxon>Burkholderiaceae</taxon>
        <taxon>Cupriavidus</taxon>
    </lineage>
</organism>
<dbReference type="CDD" id="cd16390">
    <property type="entry name" value="ParB_N_Srx_like"/>
    <property type="match status" value="1"/>
</dbReference>
<dbReference type="Proteomes" id="UP000189627">
    <property type="component" value="Chromosome 2"/>
</dbReference>
<evidence type="ECO:0000256" key="1">
    <source>
        <dbReference type="SAM" id="MobiDB-lite"/>
    </source>
</evidence>
<accession>A0A1U9V335</accession>
<dbReference type="InterPro" id="IPR016932">
    <property type="entry name" value="UCP029669"/>
</dbReference>
<evidence type="ECO:0000313" key="2">
    <source>
        <dbReference type="EMBL" id="AQV98901.1"/>
    </source>
</evidence>